<feature type="transmembrane region" description="Helical" evidence="9">
    <location>
        <begin position="237"/>
        <end position="259"/>
    </location>
</feature>
<dbReference type="InterPro" id="IPR004657">
    <property type="entry name" value="MenA"/>
</dbReference>
<feature type="transmembrane region" description="Helical" evidence="9">
    <location>
        <begin position="197"/>
        <end position="216"/>
    </location>
</feature>
<protein>
    <recommendedName>
        <fullName evidence="12">1,4-dihydroxy-2-naphthoate polyprenyltransferase</fullName>
    </recommendedName>
</protein>
<keyword evidence="5" id="KW-0808">Transferase</keyword>
<evidence type="ECO:0000256" key="8">
    <source>
        <dbReference type="ARBA" id="ARBA00023136"/>
    </source>
</evidence>
<dbReference type="AlphaFoldDB" id="A0AAD7UN23"/>
<dbReference type="InterPro" id="IPR026046">
    <property type="entry name" value="UBIAD1"/>
</dbReference>
<evidence type="ECO:0000256" key="6">
    <source>
        <dbReference type="ARBA" id="ARBA00022692"/>
    </source>
</evidence>
<dbReference type="PIRSF" id="PIRSF005355">
    <property type="entry name" value="UBIAD1"/>
    <property type="match status" value="1"/>
</dbReference>
<evidence type="ECO:0008006" key="12">
    <source>
        <dbReference type="Google" id="ProtNLM"/>
    </source>
</evidence>
<dbReference type="Proteomes" id="UP001230188">
    <property type="component" value="Unassembled WGS sequence"/>
</dbReference>
<dbReference type="GO" id="GO:0016020">
    <property type="term" value="C:membrane"/>
    <property type="evidence" value="ECO:0007669"/>
    <property type="project" value="UniProtKB-SubCell"/>
</dbReference>
<comment type="subcellular location">
    <subcellularLocation>
        <location evidence="1">Membrane</location>
        <topology evidence="1">Multi-pass membrane protein</topology>
    </subcellularLocation>
</comment>
<sequence>MGSNERPPLWKVIVLATRPNTLTLSFTPVAVGAALAAKATGEVSLGTALAFWAFACLIQVGTNLHNDYADFVKGADTKDRVGQARATQKGWLTARQTAGGATVALVLAALVGSALASRPGCGGVMAVVTATSVFNAVAYTGGPYPLGYVGLGWLSLGYSGLADGFVLAYFGYVATLAPSFLQRPWHLLQVAPPREPTLAATSLGFLATAVLVVNNLRDRRTDVLVGKRTLAVRFGQAFGRAQYLALLLGAYAVVAAAVALRLVPTLWLLAFASAPLARLKLRAVLSLDGAALNPHVGGTAKLQLAFGMLLLLAIVLAPPPSQ</sequence>
<name>A0AAD7UN23_9STRA</name>
<dbReference type="GO" id="GO:0046428">
    <property type="term" value="F:1,4-dihydroxy-2-naphthoate polyprenyltransferase activity"/>
    <property type="evidence" value="ECO:0007669"/>
    <property type="project" value="InterPro"/>
</dbReference>
<dbReference type="PANTHER" id="PTHR13929:SF0">
    <property type="entry name" value="UBIA PRENYLTRANSFERASE DOMAIN-CONTAINING PROTEIN 1"/>
    <property type="match status" value="1"/>
</dbReference>
<proteinExistence type="inferred from homology"/>
<evidence type="ECO:0000256" key="2">
    <source>
        <dbReference type="ARBA" id="ARBA00004863"/>
    </source>
</evidence>
<evidence type="ECO:0000256" key="1">
    <source>
        <dbReference type="ARBA" id="ARBA00004141"/>
    </source>
</evidence>
<dbReference type="NCBIfam" id="TIGR00751">
    <property type="entry name" value="menA"/>
    <property type="match status" value="1"/>
</dbReference>
<evidence type="ECO:0000256" key="5">
    <source>
        <dbReference type="ARBA" id="ARBA00022679"/>
    </source>
</evidence>
<dbReference type="EMBL" id="JAQMWT010000066">
    <property type="protein sequence ID" value="KAJ8611655.1"/>
    <property type="molecule type" value="Genomic_DNA"/>
</dbReference>
<dbReference type="HAMAP" id="MF_01937">
    <property type="entry name" value="MenA_1"/>
    <property type="match status" value="1"/>
</dbReference>
<keyword evidence="4" id="KW-1003">Cell membrane</keyword>
<feature type="transmembrane region" description="Helical" evidence="9">
    <location>
        <begin position="153"/>
        <end position="177"/>
    </location>
</feature>
<keyword evidence="3" id="KW-0474">Menaquinone biosynthesis</keyword>
<evidence type="ECO:0000256" key="3">
    <source>
        <dbReference type="ARBA" id="ARBA00022428"/>
    </source>
</evidence>
<evidence type="ECO:0000256" key="4">
    <source>
        <dbReference type="ARBA" id="ARBA00022475"/>
    </source>
</evidence>
<keyword evidence="6 9" id="KW-0812">Transmembrane</keyword>
<keyword evidence="8 9" id="KW-0472">Membrane</keyword>
<feature type="transmembrane region" description="Helical" evidence="9">
    <location>
        <begin position="302"/>
        <end position="319"/>
    </location>
</feature>
<dbReference type="InterPro" id="IPR044878">
    <property type="entry name" value="UbiA_sf"/>
</dbReference>
<reference evidence="10" key="1">
    <citation type="submission" date="2023-01" db="EMBL/GenBank/DDBJ databases">
        <title>Metagenome sequencing of chrysophaentin producing Chrysophaeum taylorii.</title>
        <authorList>
            <person name="Davison J."/>
            <person name="Bewley C."/>
        </authorList>
    </citation>
    <scope>NUCLEOTIDE SEQUENCE</scope>
    <source>
        <strain evidence="10">NIES-1699</strain>
    </source>
</reference>
<gene>
    <name evidence="10" type="ORF">CTAYLR_007899</name>
</gene>
<dbReference type="Gene3D" id="1.10.357.140">
    <property type="entry name" value="UbiA prenyltransferase"/>
    <property type="match status" value="1"/>
</dbReference>
<comment type="pathway">
    <text evidence="2">Quinol/quinone metabolism; menaquinone biosynthesis.</text>
</comment>
<evidence type="ECO:0000256" key="9">
    <source>
        <dbReference type="SAM" id="Phobius"/>
    </source>
</evidence>
<dbReference type="CDD" id="cd13962">
    <property type="entry name" value="PT_UbiA_UBIAD1"/>
    <property type="match status" value="1"/>
</dbReference>
<feature type="transmembrane region" description="Helical" evidence="9">
    <location>
        <begin position="98"/>
        <end position="116"/>
    </location>
</feature>
<evidence type="ECO:0000313" key="11">
    <source>
        <dbReference type="Proteomes" id="UP001230188"/>
    </source>
</evidence>
<keyword evidence="11" id="KW-1185">Reference proteome</keyword>
<evidence type="ECO:0000313" key="10">
    <source>
        <dbReference type="EMBL" id="KAJ8611655.1"/>
    </source>
</evidence>
<accession>A0AAD7UN23</accession>
<dbReference type="Pfam" id="PF01040">
    <property type="entry name" value="UbiA"/>
    <property type="match status" value="1"/>
</dbReference>
<comment type="caution">
    <text evidence="10">The sequence shown here is derived from an EMBL/GenBank/DDBJ whole genome shotgun (WGS) entry which is preliminary data.</text>
</comment>
<dbReference type="InterPro" id="IPR000537">
    <property type="entry name" value="UbiA_prenyltransferase"/>
</dbReference>
<dbReference type="GO" id="GO:0042371">
    <property type="term" value="P:vitamin K biosynthetic process"/>
    <property type="evidence" value="ECO:0007669"/>
    <property type="project" value="TreeGrafter"/>
</dbReference>
<keyword evidence="7 9" id="KW-1133">Transmembrane helix</keyword>
<dbReference type="GO" id="GO:0009234">
    <property type="term" value="P:menaquinone biosynthetic process"/>
    <property type="evidence" value="ECO:0007669"/>
    <property type="project" value="UniProtKB-KW"/>
</dbReference>
<organism evidence="10 11">
    <name type="scientific">Chrysophaeum taylorii</name>
    <dbReference type="NCBI Taxonomy" id="2483200"/>
    <lineage>
        <taxon>Eukaryota</taxon>
        <taxon>Sar</taxon>
        <taxon>Stramenopiles</taxon>
        <taxon>Ochrophyta</taxon>
        <taxon>Pelagophyceae</taxon>
        <taxon>Pelagomonadales</taxon>
        <taxon>Pelagomonadaceae</taxon>
        <taxon>Chrysophaeum</taxon>
    </lineage>
</organism>
<evidence type="ECO:0000256" key="7">
    <source>
        <dbReference type="ARBA" id="ARBA00022989"/>
    </source>
</evidence>
<dbReference type="PANTHER" id="PTHR13929">
    <property type="entry name" value="1,4-DIHYDROXY-2-NAPHTHOATE OCTAPRENYLTRANSFERASE"/>
    <property type="match status" value="1"/>
</dbReference>